<protein>
    <submittedName>
        <fullName evidence="2">Uncharacterized protein</fullName>
    </submittedName>
</protein>
<organism evidence="2 3">
    <name type="scientific">Herbidospora galbida</name>
    <dbReference type="NCBI Taxonomy" id="2575442"/>
    <lineage>
        <taxon>Bacteria</taxon>
        <taxon>Bacillati</taxon>
        <taxon>Actinomycetota</taxon>
        <taxon>Actinomycetes</taxon>
        <taxon>Streptosporangiales</taxon>
        <taxon>Streptosporangiaceae</taxon>
        <taxon>Herbidospora</taxon>
    </lineage>
</organism>
<reference evidence="2 3" key="1">
    <citation type="submission" date="2019-04" db="EMBL/GenBank/DDBJ databases">
        <title>Herbidospora sp. NEAU-GS14.nov., a novel actinomycete isolated from soil.</title>
        <authorList>
            <person name="Han L."/>
        </authorList>
    </citation>
    <scope>NUCLEOTIDE SEQUENCE [LARGE SCALE GENOMIC DNA]</scope>
    <source>
        <strain evidence="2 3">NEAU-GS14</strain>
    </source>
</reference>
<evidence type="ECO:0000256" key="1">
    <source>
        <dbReference type="SAM" id="MobiDB-lite"/>
    </source>
</evidence>
<gene>
    <name evidence="2" type="ORF">FDA94_25510</name>
</gene>
<sequence length="123" mass="12407">MQVTDDPAAVPRAVVDPHVVTEAARRERTVVQLRVGVVRAVPHLEDAGVVVEVVVTVVAVPVAVVVTRPLVATAVGGGGSGEGDDGAAADEGGGSQGAGELLELHQLLLVIGWCLIVLCPHSG</sequence>
<feature type="region of interest" description="Disordered" evidence="1">
    <location>
        <begin position="76"/>
        <end position="95"/>
    </location>
</feature>
<dbReference type="EMBL" id="SZQA01000027">
    <property type="protein sequence ID" value="TKK85499.1"/>
    <property type="molecule type" value="Genomic_DNA"/>
</dbReference>
<proteinExistence type="predicted"/>
<evidence type="ECO:0000313" key="3">
    <source>
        <dbReference type="Proteomes" id="UP000308705"/>
    </source>
</evidence>
<name>A0A4U3MB02_9ACTN</name>
<dbReference type="Proteomes" id="UP000308705">
    <property type="component" value="Unassembled WGS sequence"/>
</dbReference>
<keyword evidence="3" id="KW-1185">Reference proteome</keyword>
<accession>A0A4U3MB02</accession>
<evidence type="ECO:0000313" key="2">
    <source>
        <dbReference type="EMBL" id="TKK85499.1"/>
    </source>
</evidence>
<comment type="caution">
    <text evidence="2">The sequence shown here is derived from an EMBL/GenBank/DDBJ whole genome shotgun (WGS) entry which is preliminary data.</text>
</comment>
<dbReference type="AlphaFoldDB" id="A0A4U3MB02"/>